<sequence>MTFQEYLIGTCLGCKKCLYCGVELIKVAFTRISKPSLPLKQLEYIQESISRFGYSLDPAITFKLTFCPACNSAFQRKKSNTNSKSSTLYAEQEITFNLIIKPFTESALPSKWMEIQVSLLDDILIEVHFYVEKLTGDKDIIHSDYSVSFKSEKATGVGSQLVDLQDYKKFLLDYENLIEKCKNMAIIVSLKKDKKQKRKEVLHSEDSEDENTNLQKRKKKGIPKLDNFSEVLQ</sequence>
<dbReference type="EMBL" id="BLAL01000215">
    <property type="protein sequence ID" value="GES92561.1"/>
    <property type="molecule type" value="Genomic_DNA"/>
</dbReference>
<protein>
    <submittedName>
        <fullName evidence="2">Uncharacterized protein</fullName>
    </submittedName>
</protein>
<accession>A0A8H3LU89</accession>
<proteinExistence type="predicted"/>
<dbReference type="Proteomes" id="UP000615446">
    <property type="component" value="Unassembled WGS sequence"/>
</dbReference>
<feature type="region of interest" description="Disordered" evidence="1">
    <location>
        <begin position="195"/>
        <end position="233"/>
    </location>
</feature>
<name>A0A8H3LU89_9GLOM</name>
<evidence type="ECO:0000256" key="1">
    <source>
        <dbReference type="SAM" id="MobiDB-lite"/>
    </source>
</evidence>
<evidence type="ECO:0000313" key="2">
    <source>
        <dbReference type="EMBL" id="GES92561.1"/>
    </source>
</evidence>
<comment type="caution">
    <text evidence="2">The sequence shown here is derived from an EMBL/GenBank/DDBJ whole genome shotgun (WGS) entry which is preliminary data.</text>
</comment>
<dbReference type="OrthoDB" id="2438942at2759"/>
<evidence type="ECO:0000313" key="3">
    <source>
        <dbReference type="Proteomes" id="UP000615446"/>
    </source>
</evidence>
<reference evidence="2" key="1">
    <citation type="submission" date="2019-10" db="EMBL/GenBank/DDBJ databases">
        <title>Conservation and host-specific expression of non-tandemly repeated heterogenous ribosome RNA gene in arbuscular mycorrhizal fungi.</title>
        <authorList>
            <person name="Maeda T."/>
            <person name="Kobayashi Y."/>
            <person name="Nakagawa T."/>
            <person name="Ezawa T."/>
            <person name="Yamaguchi K."/>
            <person name="Bino T."/>
            <person name="Nishimoto Y."/>
            <person name="Shigenobu S."/>
            <person name="Kawaguchi M."/>
        </authorList>
    </citation>
    <scope>NUCLEOTIDE SEQUENCE</scope>
    <source>
        <strain evidence="2">HR1</strain>
    </source>
</reference>
<dbReference type="AlphaFoldDB" id="A0A8H3LU89"/>
<gene>
    <name evidence="2" type="ORF">RCL2_001933400</name>
</gene>
<organism evidence="2 3">
    <name type="scientific">Rhizophagus clarus</name>
    <dbReference type="NCBI Taxonomy" id="94130"/>
    <lineage>
        <taxon>Eukaryota</taxon>
        <taxon>Fungi</taxon>
        <taxon>Fungi incertae sedis</taxon>
        <taxon>Mucoromycota</taxon>
        <taxon>Glomeromycotina</taxon>
        <taxon>Glomeromycetes</taxon>
        <taxon>Glomerales</taxon>
        <taxon>Glomeraceae</taxon>
        <taxon>Rhizophagus</taxon>
    </lineage>
</organism>